<organism evidence="2 3">
    <name type="scientific">Panicum miliaceum</name>
    <name type="common">Proso millet</name>
    <name type="synonym">Broomcorn millet</name>
    <dbReference type="NCBI Taxonomy" id="4540"/>
    <lineage>
        <taxon>Eukaryota</taxon>
        <taxon>Viridiplantae</taxon>
        <taxon>Streptophyta</taxon>
        <taxon>Embryophyta</taxon>
        <taxon>Tracheophyta</taxon>
        <taxon>Spermatophyta</taxon>
        <taxon>Magnoliopsida</taxon>
        <taxon>Liliopsida</taxon>
        <taxon>Poales</taxon>
        <taxon>Poaceae</taxon>
        <taxon>PACMAD clade</taxon>
        <taxon>Panicoideae</taxon>
        <taxon>Panicodae</taxon>
        <taxon>Paniceae</taxon>
        <taxon>Panicinae</taxon>
        <taxon>Panicum</taxon>
        <taxon>Panicum sect. Panicum</taxon>
    </lineage>
</organism>
<evidence type="ECO:0000256" key="1">
    <source>
        <dbReference type="SAM" id="MobiDB-lite"/>
    </source>
</evidence>
<accession>A0A3L6RVB3</accession>
<gene>
    <name evidence="2" type="ORF">C2845_PM11G23380</name>
</gene>
<name>A0A3L6RVB3_PANMI</name>
<feature type="compositionally biased region" description="Basic residues" evidence="1">
    <location>
        <begin position="1"/>
        <end position="11"/>
    </location>
</feature>
<dbReference type="EMBL" id="PQIB02000007">
    <property type="protein sequence ID" value="RLN09380.1"/>
    <property type="molecule type" value="Genomic_DNA"/>
</dbReference>
<comment type="caution">
    <text evidence="2">The sequence shown here is derived from an EMBL/GenBank/DDBJ whole genome shotgun (WGS) entry which is preliminary data.</text>
</comment>
<feature type="compositionally biased region" description="Polar residues" evidence="1">
    <location>
        <begin position="27"/>
        <end position="55"/>
    </location>
</feature>
<dbReference type="Proteomes" id="UP000275267">
    <property type="component" value="Unassembled WGS sequence"/>
</dbReference>
<reference evidence="3" key="1">
    <citation type="journal article" date="2019" name="Nat. Commun.">
        <title>The genome of broomcorn millet.</title>
        <authorList>
            <person name="Zou C."/>
            <person name="Miki D."/>
            <person name="Li D."/>
            <person name="Tang Q."/>
            <person name="Xiao L."/>
            <person name="Rajput S."/>
            <person name="Deng P."/>
            <person name="Jia W."/>
            <person name="Huang R."/>
            <person name="Zhang M."/>
            <person name="Sun Y."/>
            <person name="Hu J."/>
            <person name="Fu X."/>
            <person name="Schnable P.S."/>
            <person name="Li F."/>
            <person name="Zhang H."/>
            <person name="Feng B."/>
            <person name="Zhu X."/>
            <person name="Liu R."/>
            <person name="Schnable J.C."/>
            <person name="Zhu J.-K."/>
            <person name="Zhang H."/>
        </authorList>
    </citation>
    <scope>NUCLEOTIDE SEQUENCE [LARGE SCALE GENOMIC DNA]</scope>
</reference>
<evidence type="ECO:0000313" key="2">
    <source>
        <dbReference type="EMBL" id="RLN09380.1"/>
    </source>
</evidence>
<protein>
    <submittedName>
        <fullName evidence="2">Uncharacterized protein</fullName>
    </submittedName>
</protein>
<proteinExistence type="predicted"/>
<dbReference type="AlphaFoldDB" id="A0A3L6RVB3"/>
<feature type="region of interest" description="Disordered" evidence="1">
    <location>
        <begin position="1"/>
        <end position="63"/>
    </location>
</feature>
<sequence length="63" mass="6954">MKKKKKYKKRKLSEDSTVGKLAKDFTNEPNNHGSKTQAGSGNKDTQQPPRTTTGECSCRGLRG</sequence>
<keyword evidence="3" id="KW-1185">Reference proteome</keyword>
<evidence type="ECO:0000313" key="3">
    <source>
        <dbReference type="Proteomes" id="UP000275267"/>
    </source>
</evidence>